<dbReference type="PANTHER" id="PTHR47521">
    <property type="entry name" value="SERPENTINE RECEPTOR, CLASS E (EPSILON)-RELATED"/>
    <property type="match status" value="1"/>
</dbReference>
<proteinExistence type="predicted"/>
<accession>A0A2A6CEP7</accession>
<evidence type="ECO:0000313" key="1">
    <source>
        <dbReference type="EnsemblMetazoa" id="PPA38377.1"/>
    </source>
</evidence>
<protein>
    <submittedName>
        <fullName evidence="1">Uncharacterized protein</fullName>
    </submittedName>
</protein>
<dbReference type="PANTHER" id="PTHR47521:SF18">
    <property type="entry name" value="G PROTEIN-COUPLED RECEPTOR-RELATED"/>
    <property type="match status" value="1"/>
</dbReference>
<sequence>MMFFVNSITCCELGISIERVVSIKKPAKYHVEPLSLPWILTFVATTCCFSGVVGWLITHRVETTQAMIGALLNNLNDMVAFITSIIVVLHCQKKYMRIKYTNKRTLNERYQTKEAYSVAKAMIPAYACNMVCKMLCMCCNWIYISGFHKLHGGYGVFEAIYILLNIFVCGVGSSFFLAGHDQLRARLSKIMGRKVPTTVVPFRAPGETLLVLSVVALCAFAHFEQGASPAPLTAEKKAEIKAKIQEKLATLSPEAQTAGNSILAAFEANEGNMEATKSAVESIFSGLSDSVKAELKSILPPGAHFGGHHRTTTPSA</sequence>
<reference evidence="2" key="1">
    <citation type="journal article" date="2008" name="Nat. Genet.">
        <title>The Pristionchus pacificus genome provides a unique perspective on nematode lifestyle and parasitism.</title>
        <authorList>
            <person name="Dieterich C."/>
            <person name="Clifton S.W."/>
            <person name="Schuster L.N."/>
            <person name="Chinwalla A."/>
            <person name="Delehaunty K."/>
            <person name="Dinkelacker I."/>
            <person name="Fulton L."/>
            <person name="Fulton R."/>
            <person name="Godfrey J."/>
            <person name="Minx P."/>
            <person name="Mitreva M."/>
            <person name="Roeseler W."/>
            <person name="Tian H."/>
            <person name="Witte H."/>
            <person name="Yang S.P."/>
            <person name="Wilson R.K."/>
            <person name="Sommer R.J."/>
        </authorList>
    </citation>
    <scope>NUCLEOTIDE SEQUENCE [LARGE SCALE GENOMIC DNA]</scope>
    <source>
        <strain evidence="2">PS312</strain>
    </source>
</reference>
<gene>
    <name evidence="1" type="primary">WBGene00276746</name>
</gene>
<name>A0A2A6CEP7_PRIPA</name>
<accession>A0A8R1Z122</accession>
<reference evidence="1" key="2">
    <citation type="submission" date="2022-06" db="UniProtKB">
        <authorList>
            <consortium name="EnsemblMetazoa"/>
        </authorList>
    </citation>
    <scope>IDENTIFICATION</scope>
    <source>
        <strain evidence="1">PS312</strain>
    </source>
</reference>
<dbReference type="InterPro" id="IPR052860">
    <property type="entry name" value="NRL-GPCR1"/>
</dbReference>
<dbReference type="EnsemblMetazoa" id="PPA38377.1">
    <property type="protein sequence ID" value="PPA38377.1"/>
    <property type="gene ID" value="WBGene00276746"/>
</dbReference>
<dbReference type="AlphaFoldDB" id="A0A2A6CEP7"/>
<dbReference type="Proteomes" id="UP000005239">
    <property type="component" value="Unassembled WGS sequence"/>
</dbReference>
<keyword evidence="2" id="KW-1185">Reference proteome</keyword>
<evidence type="ECO:0000313" key="2">
    <source>
        <dbReference type="Proteomes" id="UP000005239"/>
    </source>
</evidence>
<organism evidence="1 2">
    <name type="scientific">Pristionchus pacificus</name>
    <name type="common">Parasitic nematode worm</name>
    <dbReference type="NCBI Taxonomy" id="54126"/>
    <lineage>
        <taxon>Eukaryota</taxon>
        <taxon>Metazoa</taxon>
        <taxon>Ecdysozoa</taxon>
        <taxon>Nematoda</taxon>
        <taxon>Chromadorea</taxon>
        <taxon>Rhabditida</taxon>
        <taxon>Rhabditina</taxon>
        <taxon>Diplogasteromorpha</taxon>
        <taxon>Diplogasteroidea</taxon>
        <taxon>Neodiplogasteridae</taxon>
        <taxon>Pristionchus</taxon>
    </lineage>
</organism>